<dbReference type="Proteomes" id="UP001141619">
    <property type="component" value="Unassembled WGS sequence"/>
</dbReference>
<dbReference type="InterPro" id="IPR036866">
    <property type="entry name" value="RibonucZ/Hydroxyglut_hydro"/>
</dbReference>
<protein>
    <submittedName>
        <fullName evidence="3">MBL fold metallo-hydrolase</fullName>
    </submittedName>
</protein>
<accession>A0A9X3U0Y5</accession>
<evidence type="ECO:0000313" key="4">
    <source>
        <dbReference type="Proteomes" id="UP001141619"/>
    </source>
</evidence>
<dbReference type="SUPFAM" id="SSF56281">
    <property type="entry name" value="Metallo-hydrolase/oxidoreductase"/>
    <property type="match status" value="1"/>
</dbReference>
<dbReference type="GO" id="GO:0006749">
    <property type="term" value="P:glutathione metabolic process"/>
    <property type="evidence" value="ECO:0007669"/>
    <property type="project" value="InterPro"/>
</dbReference>
<sequence length="267" mass="29373">MDPQSSHAAILDSVLDYDPTSARTGTQSADVLIREVERRGLTIDWLLETHIHADHLSAAPYLQSRLGGRIGIGREILRMQQTLGPLFHPDHGFARDGAAFDHLFENGERFLIGSMPVVALHVPGHTPADLAYLAGQCAYVGDTLLMPDCGTARADFPGGDARQLYRSIRKILSLPAETRLYLCHDYTAPGRPEVQWQTTVAEQRAHNIHMHDGMSEDAFVALRSARDRTLGLPCLILPSVQVNMNGGRLPEAEANGVRYLKIPLNSI</sequence>
<keyword evidence="4" id="KW-1185">Reference proteome</keyword>
<evidence type="ECO:0000259" key="2">
    <source>
        <dbReference type="SMART" id="SM00849"/>
    </source>
</evidence>
<feature type="domain" description="Metallo-beta-lactamase" evidence="2">
    <location>
        <begin position="5"/>
        <end position="184"/>
    </location>
</feature>
<dbReference type="PANTHER" id="PTHR43084:SF1">
    <property type="entry name" value="PERSULFIDE DIOXYGENASE ETHE1, MITOCHONDRIAL"/>
    <property type="match status" value="1"/>
</dbReference>
<reference evidence="3" key="2">
    <citation type="journal article" date="2023" name="Syst. Appl. Microbiol.">
        <title>Govania unica gen. nov., sp. nov., a rare biosphere bacterium that represents a novel family in the class Alphaproteobacteria.</title>
        <authorList>
            <person name="Vandamme P."/>
            <person name="Peeters C."/>
            <person name="Hettiarachchi A."/>
            <person name="Cnockaert M."/>
            <person name="Carlier A."/>
        </authorList>
    </citation>
    <scope>NUCLEOTIDE SEQUENCE</scope>
    <source>
        <strain evidence="3">LMG 31809</strain>
    </source>
</reference>
<gene>
    <name evidence="3" type="ORF">NYP16_13715</name>
</gene>
<reference evidence="3" key="1">
    <citation type="submission" date="2022-08" db="EMBL/GenBank/DDBJ databases">
        <authorList>
            <person name="Vandamme P."/>
            <person name="Hettiarachchi A."/>
            <person name="Peeters C."/>
            <person name="Cnockaert M."/>
            <person name="Carlier A."/>
        </authorList>
    </citation>
    <scope>NUCLEOTIDE SEQUENCE</scope>
    <source>
        <strain evidence="3">LMG 31809</strain>
    </source>
</reference>
<name>A0A9X3U0Y5_9PROT</name>
<organism evidence="3 4">
    <name type="scientific">Govanella unica</name>
    <dbReference type="NCBI Taxonomy" id="2975056"/>
    <lineage>
        <taxon>Bacteria</taxon>
        <taxon>Pseudomonadati</taxon>
        <taxon>Pseudomonadota</taxon>
        <taxon>Alphaproteobacteria</taxon>
        <taxon>Emcibacterales</taxon>
        <taxon>Govanellaceae</taxon>
        <taxon>Govanella</taxon>
    </lineage>
</organism>
<keyword evidence="1" id="KW-0479">Metal-binding</keyword>
<proteinExistence type="predicted"/>
<dbReference type="AlphaFoldDB" id="A0A9X3U0Y5"/>
<dbReference type="EMBL" id="JANWOI010000005">
    <property type="protein sequence ID" value="MDA5195007.1"/>
    <property type="molecule type" value="Genomic_DNA"/>
</dbReference>
<comment type="caution">
    <text evidence="3">The sequence shown here is derived from an EMBL/GenBank/DDBJ whole genome shotgun (WGS) entry which is preliminary data.</text>
</comment>
<dbReference type="Gene3D" id="3.60.15.10">
    <property type="entry name" value="Ribonuclease Z/Hydroxyacylglutathione hydrolase-like"/>
    <property type="match status" value="1"/>
</dbReference>
<evidence type="ECO:0000313" key="3">
    <source>
        <dbReference type="EMBL" id="MDA5195007.1"/>
    </source>
</evidence>
<dbReference type="InterPro" id="IPR044528">
    <property type="entry name" value="POD-like_MBL-fold"/>
</dbReference>
<dbReference type="GO" id="GO:0050313">
    <property type="term" value="F:sulfur dioxygenase activity"/>
    <property type="evidence" value="ECO:0007669"/>
    <property type="project" value="InterPro"/>
</dbReference>
<dbReference type="GO" id="GO:0046872">
    <property type="term" value="F:metal ion binding"/>
    <property type="evidence" value="ECO:0007669"/>
    <property type="project" value="UniProtKB-KW"/>
</dbReference>
<dbReference type="InterPro" id="IPR051682">
    <property type="entry name" value="Mito_Persulfide_Diox"/>
</dbReference>
<dbReference type="PANTHER" id="PTHR43084">
    <property type="entry name" value="PERSULFIDE DIOXYGENASE ETHE1"/>
    <property type="match status" value="1"/>
</dbReference>
<dbReference type="SMART" id="SM00849">
    <property type="entry name" value="Lactamase_B"/>
    <property type="match status" value="1"/>
</dbReference>
<dbReference type="Pfam" id="PF00753">
    <property type="entry name" value="Lactamase_B"/>
    <property type="match status" value="1"/>
</dbReference>
<dbReference type="InterPro" id="IPR001279">
    <property type="entry name" value="Metallo-B-lactamas"/>
</dbReference>
<evidence type="ECO:0000256" key="1">
    <source>
        <dbReference type="ARBA" id="ARBA00022723"/>
    </source>
</evidence>
<dbReference type="CDD" id="cd07724">
    <property type="entry name" value="POD-like_MBL-fold"/>
    <property type="match status" value="1"/>
</dbReference>
<dbReference type="GO" id="GO:0070813">
    <property type="term" value="P:hydrogen sulfide metabolic process"/>
    <property type="evidence" value="ECO:0007669"/>
    <property type="project" value="TreeGrafter"/>
</dbReference>